<dbReference type="Proteomes" id="UP000321224">
    <property type="component" value="Unassembled WGS sequence"/>
</dbReference>
<evidence type="ECO:0000313" key="3">
    <source>
        <dbReference type="Proteomes" id="UP000198717"/>
    </source>
</evidence>
<proteinExistence type="predicted"/>
<dbReference type="EMBL" id="FNAJ01000009">
    <property type="protein sequence ID" value="SDE65210.1"/>
    <property type="molecule type" value="Genomic_DNA"/>
</dbReference>
<dbReference type="RefSeq" id="WP_090492046.1">
    <property type="nucleotide sequence ID" value="NZ_BJVY01000082.1"/>
</dbReference>
<evidence type="ECO:0000313" key="2">
    <source>
        <dbReference type="EMBL" id="SDE65210.1"/>
    </source>
</evidence>
<evidence type="ECO:0000313" key="4">
    <source>
        <dbReference type="Proteomes" id="UP000321224"/>
    </source>
</evidence>
<dbReference type="Proteomes" id="UP000198717">
    <property type="component" value="Unassembled WGS sequence"/>
</dbReference>
<dbReference type="EMBL" id="BJVY01000082">
    <property type="protein sequence ID" value="GEL75558.1"/>
    <property type="molecule type" value="Genomic_DNA"/>
</dbReference>
<keyword evidence="3" id="KW-1185">Reference proteome</keyword>
<sequence>MPAPQDLLTAEQLPLAARTAVEGPRLALFITAASEAVASYVGYPLHRRLGVVESVAGTGGPHLWLKGGAVRQVVRVEVRGVEVDAASYALDSALLGRLVARSSRWPFTGSWSPGVSPTPLEARDTGEVVVTYDAGWVTPGQAAMDSSLVVDLPVAIQLAAMEAATAALSRDGKPADVASESIGGTSMSYFAGEGGGRAALPSTARQMLTPYRRLR</sequence>
<reference evidence="1 4" key="2">
    <citation type="submission" date="2019-07" db="EMBL/GenBank/DDBJ databases">
        <title>Whole genome shotgun sequence of Myxococcus virescens NBRC 100334.</title>
        <authorList>
            <person name="Hosoyama A."/>
            <person name="Uohara A."/>
            <person name="Ohji S."/>
            <person name="Ichikawa N."/>
        </authorList>
    </citation>
    <scope>NUCLEOTIDE SEQUENCE [LARGE SCALE GENOMIC DNA]</scope>
    <source>
        <strain evidence="1 4">NBRC 100334</strain>
    </source>
</reference>
<gene>
    <name evidence="1" type="ORF">MVI01_73420</name>
    <name evidence="2" type="ORF">SAMN04488504_109278</name>
</gene>
<dbReference type="AlphaFoldDB" id="A0A511HPP4"/>
<accession>A0A511HPP4</accession>
<reference evidence="2 3" key="1">
    <citation type="submission" date="2016-10" db="EMBL/GenBank/DDBJ databases">
        <authorList>
            <person name="Varghese N."/>
            <person name="Submissions S."/>
        </authorList>
    </citation>
    <scope>NUCLEOTIDE SEQUENCE [LARGE SCALE GENOMIC DNA]</scope>
    <source>
        <strain evidence="2 3">DSM 2260</strain>
    </source>
</reference>
<organism evidence="1 4">
    <name type="scientific">Myxococcus virescens</name>
    <dbReference type="NCBI Taxonomy" id="83456"/>
    <lineage>
        <taxon>Bacteria</taxon>
        <taxon>Pseudomonadati</taxon>
        <taxon>Myxococcota</taxon>
        <taxon>Myxococcia</taxon>
        <taxon>Myxococcales</taxon>
        <taxon>Cystobacterineae</taxon>
        <taxon>Myxococcaceae</taxon>
        <taxon>Myxococcus</taxon>
    </lineage>
</organism>
<name>A0A511HPP4_9BACT</name>
<comment type="caution">
    <text evidence="1">The sequence shown here is derived from an EMBL/GenBank/DDBJ whole genome shotgun (WGS) entry which is preliminary data.</text>
</comment>
<protein>
    <submittedName>
        <fullName evidence="1">Uncharacterized protein</fullName>
    </submittedName>
</protein>
<evidence type="ECO:0000313" key="1">
    <source>
        <dbReference type="EMBL" id="GEL75558.1"/>
    </source>
</evidence>